<evidence type="ECO:0000259" key="1">
    <source>
        <dbReference type="Pfam" id="PF00656"/>
    </source>
</evidence>
<gene>
    <name evidence="2" type="ORF">GSTUAT00002550001</name>
</gene>
<dbReference type="EMBL" id="LN890974">
    <property type="protein sequence ID" value="CUS13311.1"/>
    <property type="molecule type" value="Genomic_DNA"/>
</dbReference>
<sequence>MPRPGYNSAIPGYRPSVNAAKPNLIKLFNTQSRTLFKHKTGGYEHVVFLGIYWEDEDLPCSREVSLLASFFEAVFRARSKIFAIPKINSQSSLNAMMSKFVMENQGEGRLLIVYYGGHGTSSRGLALWAAWGTKRHPHRPSPPTVDWFRTQPILMSPNDSGDVLIIIDACHSSAAAGARGSVSNRKVELIAAATVNSSTPGPGHHSFTIHLIRTMKELIISEGRFSVSTLNRHLQLREASLLATPHYSDLSANDLPSIMLCPADVGAVSAIPRDERKKKAKTYLNLVIGINQEVDEKVLMEMVAWLKKSAPGVVCECEMLDVLRRVERATVGSPGYGANMEEVVLDPGLYQSLGPSIDAGDLANIAIGRWAEYSGT</sequence>
<evidence type="ECO:0000313" key="2">
    <source>
        <dbReference type="EMBL" id="CUS13311.1"/>
    </source>
</evidence>
<feature type="domain" description="Peptidase C14 caspase" evidence="1">
    <location>
        <begin position="64"/>
        <end position="179"/>
    </location>
</feature>
<evidence type="ECO:0000313" key="3">
    <source>
        <dbReference type="Proteomes" id="UP001412239"/>
    </source>
</evidence>
<keyword evidence="3" id="KW-1185">Reference proteome</keyword>
<dbReference type="Pfam" id="PF00656">
    <property type="entry name" value="Peptidase_C14"/>
    <property type="match status" value="1"/>
</dbReference>
<reference evidence="2" key="1">
    <citation type="submission" date="2015-10" db="EMBL/GenBank/DDBJ databases">
        <authorList>
            <person name="Regsiter A."/>
            <person name="william w."/>
        </authorList>
    </citation>
    <scope>NUCLEOTIDE SEQUENCE</scope>
    <source>
        <strain evidence="2">Montdore</strain>
    </source>
</reference>
<dbReference type="Proteomes" id="UP001412239">
    <property type="component" value="Unassembled WGS sequence"/>
</dbReference>
<dbReference type="GO" id="GO:0004197">
    <property type="term" value="F:cysteine-type endopeptidase activity"/>
    <property type="evidence" value="ECO:0007669"/>
    <property type="project" value="InterPro"/>
</dbReference>
<dbReference type="InterPro" id="IPR011600">
    <property type="entry name" value="Pept_C14_caspase"/>
</dbReference>
<organism evidence="2 3">
    <name type="scientific">Tuber aestivum</name>
    <name type="common">summer truffle</name>
    <dbReference type="NCBI Taxonomy" id="59557"/>
    <lineage>
        <taxon>Eukaryota</taxon>
        <taxon>Fungi</taxon>
        <taxon>Dikarya</taxon>
        <taxon>Ascomycota</taxon>
        <taxon>Pezizomycotina</taxon>
        <taxon>Pezizomycetes</taxon>
        <taxon>Pezizales</taxon>
        <taxon>Tuberaceae</taxon>
        <taxon>Tuber</taxon>
    </lineage>
</organism>
<dbReference type="AlphaFoldDB" id="A0A292Q2L4"/>
<proteinExistence type="predicted"/>
<dbReference type="GO" id="GO:0006508">
    <property type="term" value="P:proteolysis"/>
    <property type="evidence" value="ECO:0007669"/>
    <property type="project" value="InterPro"/>
</dbReference>
<name>A0A292Q2L4_9PEZI</name>
<accession>A0A292Q2L4</accession>
<protein>
    <recommendedName>
        <fullName evidence="1">Peptidase C14 caspase domain-containing protein</fullName>
    </recommendedName>
</protein>